<sequence length="148" mass="16210">MLDDGTAMPRVTVDPALAIDTSTEHRNVVFIAPRADDHLLLDGLVEPGECETDLTLNNYPPTREILKRCTDFTPILQKARLETVDPIRLELRPFRSTGVREPGAPIAHDYSHGGVGFTLSRGCSYRSVSSACGLLQGTAWPEPPARND</sequence>
<reference evidence="1 3" key="1">
    <citation type="submission" date="2015-03" db="EMBL/GenBank/DDBJ databases">
        <authorList>
            <person name="Urmite Genomes"/>
        </authorList>
    </citation>
    <scope>NUCLEOTIDE SEQUENCE [LARGE SCALE GENOMIC DNA]</scope>
    <source>
        <strain evidence="1 3">CSUR P1491</strain>
    </source>
</reference>
<dbReference type="Gene3D" id="3.40.50.720">
    <property type="entry name" value="NAD(P)-binding Rossmann-like Domain"/>
    <property type="match status" value="1"/>
</dbReference>
<evidence type="ECO:0000313" key="2">
    <source>
        <dbReference type="EMBL" id="ULP45483.1"/>
    </source>
</evidence>
<geneLocation type="plasmid" evidence="2 4">
    <name>unnamed1</name>
</geneLocation>
<dbReference type="Gene3D" id="3.30.9.10">
    <property type="entry name" value="D-Amino Acid Oxidase, subunit A, domain 2"/>
    <property type="match status" value="1"/>
</dbReference>
<organism evidence="1 3">
    <name type="scientific">Mycobacterium lentiflavum</name>
    <dbReference type="NCBI Taxonomy" id="141349"/>
    <lineage>
        <taxon>Bacteria</taxon>
        <taxon>Bacillati</taxon>
        <taxon>Actinomycetota</taxon>
        <taxon>Actinomycetes</taxon>
        <taxon>Mycobacteriales</taxon>
        <taxon>Mycobacteriaceae</taxon>
        <taxon>Mycobacterium</taxon>
        <taxon>Mycobacterium simiae complex</taxon>
    </lineage>
</organism>
<dbReference type="Proteomes" id="UP000199251">
    <property type="component" value="Unassembled WGS sequence"/>
</dbReference>
<dbReference type="EMBL" id="CP092424">
    <property type="protein sequence ID" value="ULP45483.1"/>
    <property type="molecule type" value="Genomic_DNA"/>
</dbReference>
<evidence type="ECO:0000313" key="1">
    <source>
        <dbReference type="EMBL" id="CQD24859.1"/>
    </source>
</evidence>
<dbReference type="EMBL" id="CTEE01000003">
    <property type="protein sequence ID" value="CQD24859.1"/>
    <property type="molecule type" value="Genomic_DNA"/>
</dbReference>
<protein>
    <submittedName>
        <fullName evidence="1">D-amino acid oxidase Aao</fullName>
    </submittedName>
</protein>
<dbReference type="OrthoDB" id="246701at2"/>
<dbReference type="AlphaFoldDB" id="A0A0E4H370"/>
<evidence type="ECO:0000313" key="3">
    <source>
        <dbReference type="Proteomes" id="UP000199251"/>
    </source>
</evidence>
<reference evidence="2" key="2">
    <citation type="submission" date="2022-08" db="EMBL/GenBank/DDBJ databases">
        <title>Complete genome sequence of 14 non-tuberculosis mycobacteria type-strains.</title>
        <authorList>
            <person name="Igarashi Y."/>
            <person name="Osugi A."/>
            <person name="Mitarai S."/>
        </authorList>
    </citation>
    <scope>NUCLEOTIDE SEQUENCE</scope>
    <source>
        <strain evidence="2">ATCC 51985</strain>
        <plasmid evidence="2">unnamed1</plasmid>
    </source>
</reference>
<dbReference type="RefSeq" id="WP_061559571.1">
    <property type="nucleotide sequence ID" value="NZ_CP092424.2"/>
</dbReference>
<dbReference type="STRING" id="141349.BN1232_06423"/>
<name>A0A0E4H370_MYCLN</name>
<gene>
    <name evidence="1" type="primary">aao_1_3</name>
    <name evidence="1" type="ORF">BN1232_06423</name>
    <name evidence="2" type="ORF">MJO58_28415</name>
</gene>
<accession>A0A0E4H370</accession>
<evidence type="ECO:0000313" key="4">
    <source>
        <dbReference type="Proteomes" id="UP001055171"/>
    </source>
</evidence>
<keyword evidence="4" id="KW-1185">Reference proteome</keyword>
<proteinExistence type="predicted"/>
<dbReference type="Proteomes" id="UP001055171">
    <property type="component" value="Plasmid unnamed1"/>
</dbReference>
<keyword evidence="2" id="KW-0614">Plasmid</keyword>